<dbReference type="PROSITE" id="PS51257">
    <property type="entry name" value="PROKAR_LIPOPROTEIN"/>
    <property type="match status" value="1"/>
</dbReference>
<proteinExistence type="inferred from homology"/>
<dbReference type="EMBL" id="JBHTIA010000002">
    <property type="protein sequence ID" value="MFD0763286.1"/>
    <property type="molecule type" value="Genomic_DNA"/>
</dbReference>
<dbReference type="RefSeq" id="WP_377137214.1">
    <property type="nucleotide sequence ID" value="NZ_JBHTIA010000002.1"/>
</dbReference>
<dbReference type="NCBIfam" id="TIGR01845">
    <property type="entry name" value="outer_NodT"/>
    <property type="match status" value="1"/>
</dbReference>
<keyword evidence="4" id="KW-1185">Reference proteome</keyword>
<accession>A0ABW2Z9H3</accession>
<comment type="caution">
    <text evidence="3">The sequence shown here is derived from an EMBL/GenBank/DDBJ whole genome shotgun (WGS) entry which is preliminary data.</text>
</comment>
<dbReference type="Gene3D" id="2.20.200.10">
    <property type="entry name" value="Outer membrane efflux proteins (OEP)"/>
    <property type="match status" value="1"/>
</dbReference>
<keyword evidence="2" id="KW-1134">Transmembrane beta strand</keyword>
<sequence>MYKYNKYTAYLSVLLMVAITAGCKNYKAVTVQSTMTLPSTYRGGTDTLNSAGIPINTFFADTSLRKLIDTALKNNFDMQAALQRIEMASATLQYNKSLRLPSVNLNAIAGIERYGDYTMNGVGNYDTNLSPNINGDQRIPNPTPDYFIGLRSSWEVPLWGKLKNQNKAALARFLATQSGYRMVVTELSAQIATAYYELLALDKELSIIRKNIVLQQNALEIVKIQKDGARATELAVQQFAAQLANTQALQYSTLQQITETENRLHLLTGKFTGTIHRDTSITALPLPGKLKTGVPTQLLLNRPDIRQAELELTALNADIRSARAAFFPSLTLTPYAGYNSFKAALLFNPSSAVFGLVGGLTAPVFNRKKIKTDYNYKVAEAKQALYQYQKTVLSGYQEVMNGLNGMENYSKYYQLKQQEFSALNNAVSVANDLYLLGRASYLEVITAQRNVLDAELQLASTKKNIYLSEVGLYRALGGGWR</sequence>
<keyword evidence="2" id="KW-0732">Signal</keyword>
<organism evidence="3 4">
    <name type="scientific">Mucilaginibacter lutimaris</name>
    <dbReference type="NCBI Taxonomy" id="931629"/>
    <lineage>
        <taxon>Bacteria</taxon>
        <taxon>Pseudomonadati</taxon>
        <taxon>Bacteroidota</taxon>
        <taxon>Sphingobacteriia</taxon>
        <taxon>Sphingobacteriales</taxon>
        <taxon>Sphingobacteriaceae</taxon>
        <taxon>Mucilaginibacter</taxon>
    </lineage>
</organism>
<evidence type="ECO:0000313" key="4">
    <source>
        <dbReference type="Proteomes" id="UP001597073"/>
    </source>
</evidence>
<name>A0ABW2Z9H3_9SPHI</name>
<dbReference type="PANTHER" id="PTHR30203">
    <property type="entry name" value="OUTER MEMBRANE CATION EFFLUX PROTEIN"/>
    <property type="match status" value="1"/>
</dbReference>
<dbReference type="InterPro" id="IPR003423">
    <property type="entry name" value="OMP_efflux"/>
</dbReference>
<evidence type="ECO:0000256" key="1">
    <source>
        <dbReference type="ARBA" id="ARBA00007613"/>
    </source>
</evidence>
<dbReference type="InterPro" id="IPR010131">
    <property type="entry name" value="MdtP/NodT-like"/>
</dbReference>
<gene>
    <name evidence="3" type="ORF">ACFQZI_00375</name>
</gene>
<feature type="chain" id="PRO_5044991797" evidence="2">
    <location>
        <begin position="24"/>
        <end position="481"/>
    </location>
</feature>
<comment type="similarity">
    <text evidence="1 2">Belongs to the outer membrane factor (OMF) (TC 1.B.17) family.</text>
</comment>
<dbReference type="SUPFAM" id="SSF56954">
    <property type="entry name" value="Outer membrane efflux proteins (OEP)"/>
    <property type="match status" value="1"/>
</dbReference>
<dbReference type="PANTHER" id="PTHR30203:SF30">
    <property type="entry name" value="OUTER MEMBRANE PROTEIN-RELATED"/>
    <property type="match status" value="1"/>
</dbReference>
<keyword evidence="2" id="KW-0564">Palmitate</keyword>
<dbReference type="Proteomes" id="UP001597073">
    <property type="component" value="Unassembled WGS sequence"/>
</dbReference>
<dbReference type="Gene3D" id="1.20.1600.10">
    <property type="entry name" value="Outer membrane efflux proteins (OEP)"/>
    <property type="match status" value="1"/>
</dbReference>
<evidence type="ECO:0000256" key="2">
    <source>
        <dbReference type="RuleBase" id="RU362097"/>
    </source>
</evidence>
<keyword evidence="2" id="KW-0449">Lipoprotein</keyword>
<feature type="signal peptide" evidence="2">
    <location>
        <begin position="1"/>
        <end position="23"/>
    </location>
</feature>
<dbReference type="Pfam" id="PF02321">
    <property type="entry name" value="OEP"/>
    <property type="match status" value="2"/>
</dbReference>
<keyword evidence="2" id="KW-0472">Membrane</keyword>
<reference evidence="4" key="1">
    <citation type="journal article" date="2019" name="Int. J. Syst. Evol. Microbiol.">
        <title>The Global Catalogue of Microorganisms (GCM) 10K type strain sequencing project: providing services to taxonomists for standard genome sequencing and annotation.</title>
        <authorList>
            <consortium name="The Broad Institute Genomics Platform"/>
            <consortium name="The Broad Institute Genome Sequencing Center for Infectious Disease"/>
            <person name="Wu L."/>
            <person name="Ma J."/>
        </authorList>
    </citation>
    <scope>NUCLEOTIDE SEQUENCE [LARGE SCALE GENOMIC DNA]</scope>
    <source>
        <strain evidence="4">CCUG 60742</strain>
    </source>
</reference>
<evidence type="ECO:0000313" key="3">
    <source>
        <dbReference type="EMBL" id="MFD0763286.1"/>
    </source>
</evidence>
<keyword evidence="2" id="KW-0812">Transmembrane</keyword>
<protein>
    <submittedName>
        <fullName evidence="3">TolC family protein</fullName>
    </submittedName>
</protein>
<comment type="subcellular location">
    <subcellularLocation>
        <location evidence="2">Cell membrane</location>
        <topology evidence="2">Lipid-anchor</topology>
    </subcellularLocation>
</comment>